<protein>
    <submittedName>
        <fullName evidence="1">Unnamed protein product</fullName>
    </submittedName>
</protein>
<reference evidence="1" key="1">
    <citation type="submission" date="2023-04" db="EMBL/GenBank/DDBJ databases">
        <title>Candida boidinii NBRC 1967.</title>
        <authorList>
            <person name="Ichikawa N."/>
            <person name="Sato H."/>
            <person name="Tonouchi N."/>
        </authorList>
    </citation>
    <scope>NUCLEOTIDE SEQUENCE</scope>
    <source>
        <strain evidence="1">NBRC 1967</strain>
    </source>
</reference>
<dbReference type="EMBL" id="BSXV01001316">
    <property type="protein sequence ID" value="GME92435.1"/>
    <property type="molecule type" value="Genomic_DNA"/>
</dbReference>
<organism evidence="1 2">
    <name type="scientific">Candida boidinii</name>
    <name type="common">Yeast</name>
    <dbReference type="NCBI Taxonomy" id="5477"/>
    <lineage>
        <taxon>Eukaryota</taxon>
        <taxon>Fungi</taxon>
        <taxon>Dikarya</taxon>
        <taxon>Ascomycota</taxon>
        <taxon>Saccharomycotina</taxon>
        <taxon>Pichiomycetes</taxon>
        <taxon>Pichiales</taxon>
        <taxon>Pichiaceae</taxon>
        <taxon>Ogataea</taxon>
        <taxon>Ogataea/Candida clade</taxon>
    </lineage>
</organism>
<comment type="caution">
    <text evidence="1">The sequence shown here is derived from an EMBL/GenBank/DDBJ whole genome shotgun (WGS) entry which is preliminary data.</text>
</comment>
<evidence type="ECO:0000313" key="2">
    <source>
        <dbReference type="Proteomes" id="UP001165101"/>
    </source>
</evidence>
<proteinExistence type="predicted"/>
<sequence length="544" mass="63240">MCALRRKGKPLIINKEDGLFREALTLYDKQEYKKALKILDGLTKKSPNHAESFALKGLALHYTGAKDEAESYVKKSLAKNEKNPVVNHIAGLYYRAVSNYKEAAKWYAAAIANGSTNKNILKDLSTAQSQIRDYKNLPRSRLDYLEDQPGFRANWTAAAVAHHLNKDYKAAEKVLNKIDELIASKLREEDYYEHSECLLYKNSIITESGDYEHALEDLLEIEKSDKVFDKLSLLEYKAKLYLLLGKKKESSLIYRQLLKVNPDCSHYYYLLDISLDTVNSSTRVRKALYEKLAKFYPKSDPPKYIPLTFLNGDEFIDCAKPYILNQLKRGVPSTFVNVKPLYKNSLKREAILKIVLEFFENEAEEVSPLTWCWTAYFLSQHYYYVKDYENSLKYINKAIEHTPTLVELYIVKARIFKRLNKLDEAAEIMNEGRLIDLQDRFINARTTKYYLRANNVDKAVETVSLFSKTDDENVNCITHLHTMQCNWFIIEAAECYYRLHKSTELKLKDLKQSDFEDEADYLSQKRVLEEQIIILIKLISILIV</sequence>
<gene>
    <name evidence="1" type="ORF">Cboi01_000274800</name>
</gene>
<dbReference type="Proteomes" id="UP001165101">
    <property type="component" value="Unassembled WGS sequence"/>
</dbReference>
<keyword evidence="2" id="KW-1185">Reference proteome</keyword>
<accession>A0ACB5TQ41</accession>
<evidence type="ECO:0000313" key="1">
    <source>
        <dbReference type="EMBL" id="GME92435.1"/>
    </source>
</evidence>
<name>A0ACB5TQ41_CANBO</name>